<keyword evidence="3 8" id="KW-0645">Protease</keyword>
<evidence type="ECO:0000256" key="2">
    <source>
        <dbReference type="ARBA" id="ARBA00022612"/>
    </source>
</evidence>
<feature type="domain" description="Prohead serine protease" evidence="6">
    <location>
        <begin position="47"/>
        <end position="203"/>
    </location>
</feature>
<reference evidence="8 9" key="1">
    <citation type="submission" date="2011-01" db="EMBL/GenBank/DDBJ databases">
        <authorList>
            <person name="Muzny D."/>
            <person name="Qin X."/>
            <person name="Buhay C."/>
            <person name="Dugan-Rocha S."/>
            <person name="Ding Y."/>
            <person name="Chen G."/>
            <person name="Hawes A."/>
            <person name="Holder M."/>
            <person name="Jhangiani S."/>
            <person name="Johnson A."/>
            <person name="Khan Z."/>
            <person name="Li Z."/>
            <person name="Liu W."/>
            <person name="Liu X."/>
            <person name="Perez L."/>
            <person name="Shen H."/>
            <person name="Wang Q."/>
            <person name="Watt J."/>
            <person name="Xi L."/>
            <person name="Xin Y."/>
            <person name="Zhou J."/>
            <person name="Deng J."/>
            <person name="Jiang H."/>
            <person name="Liu Y."/>
            <person name="Qu J."/>
            <person name="Song X.-Z."/>
            <person name="Zhang L."/>
            <person name="Villasana D."/>
            <person name="Johnson A."/>
            <person name="Liu J."/>
            <person name="Liyanage D."/>
            <person name="Lorensuhewa L."/>
            <person name="Robinson T."/>
            <person name="Song A."/>
            <person name="Song B.-B."/>
            <person name="Dinh H."/>
            <person name="Thornton R."/>
            <person name="Coyle M."/>
            <person name="Francisco L."/>
            <person name="Jackson L."/>
            <person name="Javaid M."/>
            <person name="Korchina V."/>
            <person name="Kovar C."/>
            <person name="Mata R."/>
            <person name="Mathew T."/>
            <person name="Ngo R."/>
            <person name="Nguyen L."/>
            <person name="Nguyen N."/>
            <person name="Okwuonu G."/>
            <person name="Ongeri F."/>
            <person name="Pham C."/>
            <person name="Simmons D."/>
            <person name="Wilczek-Boney K."/>
            <person name="Hale W."/>
            <person name="Jakkamsetti A."/>
            <person name="Pham P."/>
            <person name="Ruth R."/>
            <person name="San Lucas F."/>
            <person name="Warren J."/>
            <person name="Zhang J."/>
            <person name="Zhao Z."/>
            <person name="Zhou C."/>
            <person name="Zhu D."/>
            <person name="Lee S."/>
            <person name="Bess C."/>
            <person name="Blankenburg K."/>
            <person name="Forbes L."/>
            <person name="Fu Q."/>
            <person name="Gubbala S."/>
            <person name="Hirani K."/>
            <person name="Jayaseelan J.C."/>
            <person name="Lara F."/>
            <person name="Munidasa M."/>
            <person name="Palculict T."/>
            <person name="Patil S."/>
            <person name="Pu L.-L."/>
            <person name="Saada N."/>
            <person name="Tang L."/>
            <person name="Weissenberger G."/>
            <person name="Zhu Y."/>
            <person name="Hemphill L."/>
            <person name="Shang Y."/>
            <person name="Youmans B."/>
            <person name="Ayvaz T."/>
            <person name="Ross M."/>
            <person name="Santibanez J."/>
            <person name="Aqrawi P."/>
            <person name="Gross S."/>
            <person name="Joshi V."/>
            <person name="Fowler G."/>
            <person name="Nazareth L."/>
            <person name="Reid J."/>
            <person name="Worley K."/>
            <person name="Petrosino J."/>
            <person name="Highlander S."/>
            <person name="Gibbs R."/>
        </authorList>
    </citation>
    <scope>NUCLEOTIDE SEQUENCE [LARGE SCALE GENOMIC DNA]</scope>
    <source>
        <strain evidence="8 9">MM4-1A</strain>
    </source>
</reference>
<dbReference type="Pfam" id="PF05065">
    <property type="entry name" value="Phage_capsid"/>
    <property type="match status" value="1"/>
</dbReference>
<comment type="subcellular location">
    <subcellularLocation>
        <location evidence="1">Virion</location>
    </subcellularLocation>
</comment>
<dbReference type="InterPro" id="IPR024455">
    <property type="entry name" value="Phage_capsid"/>
</dbReference>
<dbReference type="InterPro" id="IPR054612">
    <property type="entry name" value="Phage_capsid-like_C"/>
</dbReference>
<dbReference type="NCBIfam" id="TIGR01543">
    <property type="entry name" value="proheadase_HK97"/>
    <property type="match status" value="1"/>
</dbReference>
<feature type="region of interest" description="Disordered" evidence="5">
    <location>
        <begin position="15"/>
        <end position="50"/>
    </location>
</feature>
<feature type="compositionally biased region" description="Polar residues" evidence="5">
    <location>
        <begin position="20"/>
        <end position="29"/>
    </location>
</feature>
<comment type="caution">
    <text evidence="8">The sequence shown here is derived from an EMBL/GenBank/DDBJ whole genome shotgun (WGS) entry which is preliminary data.</text>
</comment>
<dbReference type="AlphaFoldDB" id="A0A828RFE2"/>
<dbReference type="SUPFAM" id="SSF56563">
    <property type="entry name" value="Major capsid protein gp5"/>
    <property type="match status" value="1"/>
</dbReference>
<dbReference type="GO" id="GO:0006508">
    <property type="term" value="P:proteolysis"/>
    <property type="evidence" value="ECO:0007669"/>
    <property type="project" value="UniProtKB-KW"/>
</dbReference>
<sequence>MEIILLKKKEELQPMEKRLTTNAGLQTVSPKEDPTKDQQDNQDETQASQPNTVEGYALLFNQPSKDLGGFVEVIDPSALDNVDLSNVVMLDQHDYTKPLASVKAGSLQLDVDDKGLHFKATIDPSVSYASDTLNNVKNGNINSMSFRFDVDDGSDSWTRDDNGQITRTVNQIKDLFEVSTVTVPSYDQTNVDVDKTSIRSYNQFIESEEHNKMQHTILDPKNNTEQPANAFESFIRSRGETRDGLTTKGAEAVIPEEVVTPVLDLKNSAYNLAKYATVKTVGTGSGHYPIATRYNTAVLTTKEEQAEIADVDANMFEDVKFDVKTRAGKIALSNEVVDDSEVDIVSEVKNQLQKLVDNTDNAEIIKVLQGDNFTKKTVANVDDLKQVFNVDLDPALQSTSTWLVNQSAFQVLDTLKDNEGRYLLQPDVTAPSGFSLLGQPVVKISNKFLPDNTDGSHPMILGDISEAVAVFRRNQVTAQWDKFDSYSQGLSVIVRNDYQPISNDAAFNLSLTTTKATESK</sequence>
<evidence type="ECO:0000256" key="4">
    <source>
        <dbReference type="ARBA" id="ARBA00022801"/>
    </source>
</evidence>
<keyword evidence="4 8" id="KW-0378">Hydrolase</keyword>
<gene>
    <name evidence="8" type="ORF">HMPREF0536_10999</name>
</gene>
<accession>A0A828RFE2</accession>
<feature type="compositionally biased region" description="Basic and acidic residues" evidence="5">
    <location>
        <begin position="30"/>
        <end position="39"/>
    </location>
</feature>
<evidence type="ECO:0000259" key="7">
    <source>
        <dbReference type="Pfam" id="PF05065"/>
    </source>
</evidence>
<organism evidence="8 9">
    <name type="scientific">Limosilactobacillus reuteri MM4-1A</name>
    <dbReference type="NCBI Taxonomy" id="548485"/>
    <lineage>
        <taxon>Bacteria</taxon>
        <taxon>Bacillati</taxon>
        <taxon>Bacillota</taxon>
        <taxon>Bacilli</taxon>
        <taxon>Lactobacillales</taxon>
        <taxon>Lactobacillaceae</taxon>
        <taxon>Limosilactobacillus</taxon>
    </lineage>
</organism>
<evidence type="ECO:0000313" key="9">
    <source>
        <dbReference type="Proteomes" id="UP000004335"/>
    </source>
</evidence>
<dbReference type="Gene3D" id="3.30.2320.10">
    <property type="entry name" value="hypothetical protein PF0899 domain"/>
    <property type="match status" value="1"/>
</dbReference>
<evidence type="ECO:0000256" key="5">
    <source>
        <dbReference type="SAM" id="MobiDB-lite"/>
    </source>
</evidence>
<dbReference type="Pfam" id="PF04586">
    <property type="entry name" value="Peptidase_S78"/>
    <property type="match status" value="1"/>
</dbReference>
<dbReference type="EC" id="3.4.-.-" evidence="8"/>
<evidence type="ECO:0000256" key="3">
    <source>
        <dbReference type="ARBA" id="ARBA00022670"/>
    </source>
</evidence>
<evidence type="ECO:0000259" key="6">
    <source>
        <dbReference type="Pfam" id="PF04586"/>
    </source>
</evidence>
<dbReference type="Proteomes" id="UP000004335">
    <property type="component" value="Unassembled WGS sequence"/>
</dbReference>
<protein>
    <submittedName>
        <fullName evidence="8">Phage prohead protease, HK97 family</fullName>
        <ecNumber evidence="8">3.4.-.-</ecNumber>
    </submittedName>
</protein>
<feature type="domain" description="Phage capsid-like C-terminal" evidence="7">
    <location>
        <begin position="253"/>
        <end position="505"/>
    </location>
</feature>
<evidence type="ECO:0000313" key="8">
    <source>
        <dbReference type="EMBL" id="EGC15350.1"/>
    </source>
</evidence>
<dbReference type="InterPro" id="IPR006433">
    <property type="entry name" value="Prohead_protease"/>
</dbReference>
<proteinExistence type="predicted"/>
<dbReference type="NCBIfam" id="TIGR01554">
    <property type="entry name" value="major_cap_HK97"/>
    <property type="match status" value="1"/>
</dbReference>
<name>A0A828RFE2_LIMRT</name>
<keyword evidence="2" id="KW-1188">Viral release from host cell</keyword>
<dbReference type="EMBL" id="ACGX02000006">
    <property type="protein sequence ID" value="EGC15350.1"/>
    <property type="molecule type" value="Genomic_DNA"/>
</dbReference>
<dbReference type="GO" id="GO:0008233">
    <property type="term" value="F:peptidase activity"/>
    <property type="evidence" value="ECO:0007669"/>
    <property type="project" value="UniProtKB-KW"/>
</dbReference>
<evidence type="ECO:0000256" key="1">
    <source>
        <dbReference type="ARBA" id="ARBA00004328"/>
    </source>
</evidence>
<dbReference type="InterPro" id="IPR054613">
    <property type="entry name" value="Peptidase_S78_dom"/>
</dbReference>